<sequence>MKIERLNGDFGNSTNNFLVDSYYFEIPTCVAEVSKEKAESHFTNTVDDVEDLLDRLLISTVIDDVERYFMVGKLAEDNPYSNSHVGKMHDKINSPIPYAVFLAAMAYYYKVKNPDGENVAEIEVDNMKMMLPIWLLKKEDKFSIGQNKMANRFIGEHSVKLLTSGMETDLTISVKNSKCYIESEVGRWALKYKMINDKENNTTIIEKRIESKKFDDNETVLVDIGGGSTDAVLLAKGLNTPVSKDSFQVIQIVPFLGNLEKLLKEKLIEHFPDVRSLEKFIVANYKNQKYILKNPNTGNKFDLTEPIVEMLKEYAELLVYKVMEPFSSDAKGVLKYIYIGGEAPILAPYIKEAVKAKTNEEIMENNHFFLSEIFDDDKTEIFKPAARTINLAALEILSLNEKKSN</sequence>
<organism evidence="2 3">
    <name type="scientific">Heyndrickxia camelliae</name>
    <dbReference type="NCBI Taxonomy" id="1707093"/>
    <lineage>
        <taxon>Bacteria</taxon>
        <taxon>Bacillati</taxon>
        <taxon>Bacillota</taxon>
        <taxon>Bacilli</taxon>
        <taxon>Bacillales</taxon>
        <taxon>Bacillaceae</taxon>
        <taxon>Heyndrickxia</taxon>
    </lineage>
</organism>
<gene>
    <name evidence="2" type="ORF">CWO92_21265</name>
</gene>
<dbReference type="EMBL" id="PIQO01000023">
    <property type="protein sequence ID" value="PKR83069.1"/>
    <property type="molecule type" value="Genomic_DNA"/>
</dbReference>
<dbReference type="OrthoDB" id="1922752at2"/>
<evidence type="ECO:0000313" key="2">
    <source>
        <dbReference type="EMBL" id="PKR83069.1"/>
    </source>
</evidence>
<dbReference type="AlphaFoldDB" id="A0A2N3LEQ4"/>
<dbReference type="Gene3D" id="3.30.420.40">
    <property type="match status" value="2"/>
</dbReference>
<name>A0A2N3LEQ4_9BACI</name>
<evidence type="ECO:0000259" key="1">
    <source>
        <dbReference type="Pfam" id="PF22128"/>
    </source>
</evidence>
<keyword evidence="3" id="KW-1185">Reference proteome</keyword>
<feature type="domain" description="Alp7A-like C-terminal" evidence="1">
    <location>
        <begin position="218"/>
        <end position="372"/>
    </location>
</feature>
<dbReference type="RefSeq" id="WP_101356214.1">
    <property type="nucleotide sequence ID" value="NZ_PIQO01000023.1"/>
</dbReference>
<dbReference type="CDD" id="cd24023">
    <property type="entry name" value="ASKHA_NBD_ParM_Alp7A-like"/>
    <property type="match status" value="1"/>
</dbReference>
<dbReference type="Proteomes" id="UP000233440">
    <property type="component" value="Unassembled WGS sequence"/>
</dbReference>
<comment type="caution">
    <text evidence="2">The sequence shown here is derived from an EMBL/GenBank/DDBJ whole genome shotgun (WGS) entry which is preliminary data.</text>
</comment>
<dbReference type="InterPro" id="IPR054368">
    <property type="entry name" value="Alp7A-like_C"/>
</dbReference>
<evidence type="ECO:0000313" key="3">
    <source>
        <dbReference type="Proteomes" id="UP000233440"/>
    </source>
</evidence>
<reference evidence="2 3" key="1">
    <citation type="submission" date="2017-11" db="EMBL/GenBank/DDBJ databases">
        <title>Bacillus camelliae sp. nov., isolated from pu'er tea.</title>
        <authorList>
            <person name="Niu L."/>
        </authorList>
    </citation>
    <scope>NUCLEOTIDE SEQUENCE [LARGE SCALE GENOMIC DNA]</scope>
    <source>
        <strain evidence="2 3">7578-1</strain>
    </source>
</reference>
<proteinExistence type="predicted"/>
<dbReference type="Pfam" id="PF22128">
    <property type="entry name" value="Alp7A_like_C"/>
    <property type="match status" value="1"/>
</dbReference>
<protein>
    <recommendedName>
        <fullName evidence="1">Alp7A-like C-terminal domain-containing protein</fullName>
    </recommendedName>
</protein>
<accession>A0A2N3LEQ4</accession>